<reference evidence="4 5" key="1">
    <citation type="submission" date="2023-12" db="EMBL/GenBank/DDBJ databases">
        <title>Description of new species of Mycobacterium terrae complex isolated from sewage at the Sao Paulo Zoological Park Foundation in Brazil.</title>
        <authorList>
            <person name="Romagnoli C.L."/>
            <person name="Conceicao E.C."/>
            <person name="Machado E."/>
            <person name="Barreto L.B.P.F."/>
            <person name="Sharma A."/>
            <person name="Silva N.M."/>
            <person name="Marques L.E."/>
            <person name="Juliana M.A."/>
            <person name="Lourenco M.C.S."/>
            <person name="Digiampietri L.A."/>
            <person name="Suffys P.N."/>
            <person name="Viana-Niero C."/>
        </authorList>
    </citation>
    <scope>NUCLEOTIDE SEQUENCE [LARGE SCALE GENOMIC DNA]</scope>
    <source>
        <strain evidence="4 5">MYC017</strain>
    </source>
</reference>
<proteinExistence type="predicted"/>
<dbReference type="EMBL" id="JAYJJQ010000006">
    <property type="protein sequence ID" value="MEB3069250.1"/>
    <property type="molecule type" value="Genomic_DNA"/>
</dbReference>
<evidence type="ECO:0000313" key="5">
    <source>
        <dbReference type="Proteomes" id="UP001299283"/>
    </source>
</evidence>
<keyword evidence="2" id="KW-0732">Signal</keyword>
<feature type="domain" description="PknH-like extracellular" evidence="3">
    <location>
        <begin position="73"/>
        <end position="260"/>
    </location>
</feature>
<comment type="caution">
    <text evidence="4">The sequence shown here is derived from an EMBL/GenBank/DDBJ whole genome shotgun (WGS) entry which is preliminary data.</text>
</comment>
<feature type="region of interest" description="Disordered" evidence="1">
    <location>
        <begin position="39"/>
        <end position="72"/>
    </location>
</feature>
<feature type="compositionally biased region" description="Low complexity" evidence="1">
    <location>
        <begin position="46"/>
        <end position="70"/>
    </location>
</feature>
<organism evidence="4 5">
    <name type="scientific">[Mycobacterium] vasticus</name>
    <dbReference type="NCBI Taxonomy" id="2875777"/>
    <lineage>
        <taxon>Bacteria</taxon>
        <taxon>Bacillati</taxon>
        <taxon>Actinomycetota</taxon>
        <taxon>Actinomycetes</taxon>
        <taxon>Mycobacteriales</taxon>
        <taxon>Mycobacteriaceae</taxon>
        <taxon>Mycolicibacter</taxon>
    </lineage>
</organism>
<feature type="chain" id="PRO_5047062512" evidence="2">
    <location>
        <begin position="20"/>
        <end position="266"/>
    </location>
</feature>
<feature type="signal peptide" evidence="2">
    <location>
        <begin position="1"/>
        <end position="19"/>
    </location>
</feature>
<dbReference type="Gene3D" id="3.40.1000.70">
    <property type="entry name" value="PknH-like extracellular domain"/>
    <property type="match status" value="1"/>
</dbReference>
<dbReference type="InterPro" id="IPR026954">
    <property type="entry name" value="PknH-like_Extracell"/>
</dbReference>
<dbReference type="RefSeq" id="WP_225397906.1">
    <property type="nucleotide sequence ID" value="NZ_JAYJJQ010000006.1"/>
</dbReference>
<name>A0ABU5YVW4_9MYCO</name>
<dbReference type="Pfam" id="PF14032">
    <property type="entry name" value="PknH_C"/>
    <property type="match status" value="1"/>
</dbReference>
<dbReference type="Proteomes" id="UP001299283">
    <property type="component" value="Unassembled WGS sequence"/>
</dbReference>
<evidence type="ECO:0000313" key="4">
    <source>
        <dbReference type="EMBL" id="MEB3069250.1"/>
    </source>
</evidence>
<evidence type="ECO:0000256" key="1">
    <source>
        <dbReference type="SAM" id="MobiDB-lite"/>
    </source>
</evidence>
<accession>A0ABU5YVW4</accession>
<gene>
    <name evidence="4" type="ORF">K5L39_08625</name>
</gene>
<keyword evidence="5" id="KW-1185">Reference proteome</keyword>
<sequence>MTNRVIAACCAGLATLTLAACTSDDPSRDDAAVAMPTAVEAPSEVQGPAAPGDTTPPTTSTTASHQAAPPQLVTPGKLGALLVPIEELNDLVGAKLGFEQQFNRPAKPAGGLGEKSGCAVLFGSNSDSYANEYTAFRRVSVRDGEDSSQHFVAQEVAAFADPATATANFGKTFDKTALAGCNDAVVHRQGEDDRITWRFNVTAVNTDSARWTLTQLSDGKPNDWTCAHEARTKSNVESAVTVCQFGNGTPAATAIGDRIAKWIPQP</sequence>
<evidence type="ECO:0000259" key="3">
    <source>
        <dbReference type="Pfam" id="PF14032"/>
    </source>
</evidence>
<dbReference type="PROSITE" id="PS51257">
    <property type="entry name" value="PROKAR_LIPOPROTEIN"/>
    <property type="match status" value="1"/>
</dbReference>
<evidence type="ECO:0000256" key="2">
    <source>
        <dbReference type="SAM" id="SignalP"/>
    </source>
</evidence>
<protein>
    <submittedName>
        <fullName evidence="4">Sensor domain-containing protein</fullName>
    </submittedName>
</protein>
<dbReference type="InterPro" id="IPR038232">
    <property type="entry name" value="PknH-like_Extracell_sf"/>
</dbReference>